<keyword evidence="2" id="KW-1185">Reference proteome</keyword>
<proteinExistence type="predicted"/>
<protein>
    <submittedName>
        <fullName evidence="1">Uncharacterized protein</fullName>
    </submittedName>
</protein>
<dbReference type="Proteomes" id="UP000499080">
    <property type="component" value="Unassembled WGS sequence"/>
</dbReference>
<accession>A0A4Y2J044</accession>
<gene>
    <name evidence="1" type="ORF">AVEN_38058_1</name>
</gene>
<organism evidence="1 2">
    <name type="scientific">Araneus ventricosus</name>
    <name type="common">Orbweaver spider</name>
    <name type="synonym">Epeira ventricosa</name>
    <dbReference type="NCBI Taxonomy" id="182803"/>
    <lineage>
        <taxon>Eukaryota</taxon>
        <taxon>Metazoa</taxon>
        <taxon>Ecdysozoa</taxon>
        <taxon>Arthropoda</taxon>
        <taxon>Chelicerata</taxon>
        <taxon>Arachnida</taxon>
        <taxon>Araneae</taxon>
        <taxon>Araneomorphae</taxon>
        <taxon>Entelegynae</taxon>
        <taxon>Araneoidea</taxon>
        <taxon>Araneidae</taxon>
        <taxon>Araneus</taxon>
    </lineage>
</organism>
<comment type="caution">
    <text evidence="1">The sequence shown here is derived from an EMBL/GenBank/DDBJ whole genome shotgun (WGS) entry which is preliminary data.</text>
</comment>
<evidence type="ECO:0000313" key="1">
    <source>
        <dbReference type="EMBL" id="GBM83068.1"/>
    </source>
</evidence>
<reference evidence="1 2" key="1">
    <citation type="journal article" date="2019" name="Sci. Rep.">
        <title>Orb-weaving spider Araneus ventricosus genome elucidates the spidroin gene catalogue.</title>
        <authorList>
            <person name="Kono N."/>
            <person name="Nakamura H."/>
            <person name="Ohtoshi R."/>
            <person name="Moran D.A.P."/>
            <person name="Shinohara A."/>
            <person name="Yoshida Y."/>
            <person name="Fujiwara M."/>
            <person name="Mori M."/>
            <person name="Tomita M."/>
            <person name="Arakawa K."/>
        </authorList>
    </citation>
    <scope>NUCLEOTIDE SEQUENCE [LARGE SCALE GENOMIC DNA]</scope>
</reference>
<name>A0A4Y2J044_ARAVE</name>
<dbReference type="EMBL" id="BGPR01003055">
    <property type="protein sequence ID" value="GBM83068.1"/>
    <property type="molecule type" value="Genomic_DNA"/>
</dbReference>
<sequence length="126" mass="15104">MKDEQTDNDQNSKNGDVSDAEEWVLSLRKSLTELEEKSGKMSGITVEEYVTADELRWSLWFLQELLKKTFCLKSLTKWKLMIKRTMMMIQIHRNLYLHPWNTFNQFSPYGHFFQAFHPQMVIIFVH</sequence>
<evidence type="ECO:0000313" key="2">
    <source>
        <dbReference type="Proteomes" id="UP000499080"/>
    </source>
</evidence>
<dbReference type="AlphaFoldDB" id="A0A4Y2J044"/>